<dbReference type="PANTHER" id="PTHR42852">
    <property type="entry name" value="THIOL:DISULFIDE INTERCHANGE PROTEIN DSBE"/>
    <property type="match status" value="1"/>
</dbReference>
<dbReference type="RefSeq" id="WP_258568714.1">
    <property type="nucleotide sequence ID" value="NZ_CP092900.1"/>
</dbReference>
<dbReference type="PANTHER" id="PTHR42852:SF17">
    <property type="entry name" value="THIOREDOXIN-LIKE PROTEIN HI_1115"/>
    <property type="match status" value="1"/>
</dbReference>
<evidence type="ECO:0000313" key="3">
    <source>
        <dbReference type="Proteomes" id="UP001055955"/>
    </source>
</evidence>
<gene>
    <name evidence="2" type="ORF">MMH89_02020</name>
</gene>
<organism evidence="2 3">
    <name type="scientific">Candidatus Comchoanobacter bicostacola</name>
    <dbReference type="NCBI Taxonomy" id="2919598"/>
    <lineage>
        <taxon>Bacteria</taxon>
        <taxon>Pseudomonadati</taxon>
        <taxon>Pseudomonadota</taxon>
        <taxon>Gammaproteobacteria</taxon>
        <taxon>Candidatus Comchoanobacterales</taxon>
        <taxon>Candidatus Comchoanobacteraceae</taxon>
        <taxon>Candidatus Comchoanobacter</taxon>
    </lineage>
</organism>
<name>A0ABY5DMZ9_9GAMM</name>
<feature type="domain" description="Thioredoxin" evidence="1">
    <location>
        <begin position="22"/>
        <end position="159"/>
    </location>
</feature>
<dbReference type="PROSITE" id="PS51352">
    <property type="entry name" value="THIOREDOXIN_2"/>
    <property type="match status" value="1"/>
</dbReference>
<dbReference type="InterPro" id="IPR050553">
    <property type="entry name" value="Thioredoxin_ResA/DsbE_sf"/>
</dbReference>
<evidence type="ECO:0000313" key="2">
    <source>
        <dbReference type="EMBL" id="UTC24925.1"/>
    </source>
</evidence>
<protein>
    <submittedName>
        <fullName evidence="2">TlpA family protein disulfide reductase</fullName>
    </submittedName>
</protein>
<evidence type="ECO:0000259" key="1">
    <source>
        <dbReference type="PROSITE" id="PS51352"/>
    </source>
</evidence>
<proteinExistence type="predicted"/>
<keyword evidence="3" id="KW-1185">Reference proteome</keyword>
<dbReference type="Proteomes" id="UP001055955">
    <property type="component" value="Chromosome"/>
</dbReference>
<dbReference type="InterPro" id="IPR036249">
    <property type="entry name" value="Thioredoxin-like_sf"/>
</dbReference>
<dbReference type="Gene3D" id="3.40.30.10">
    <property type="entry name" value="Glutaredoxin"/>
    <property type="match status" value="1"/>
</dbReference>
<sequence length="159" mass="18114">MKTKVLGFGALFVVLASVWYANLKSDYVPRFQIDDLSGVRVTESVFKNGGVLHFFRTSCGYCVRELNIWDDIQNEYPDLAVVTVILGESEQKARFFFTDYNPFTHVAMDSSDALWSSLGSDYGYIPFTLVVDKSRRVVARFGSLNEDNIESFKQHLDQL</sequence>
<dbReference type="Pfam" id="PF08534">
    <property type="entry name" value="Redoxin"/>
    <property type="match status" value="1"/>
</dbReference>
<dbReference type="InterPro" id="IPR013766">
    <property type="entry name" value="Thioredoxin_domain"/>
</dbReference>
<dbReference type="CDD" id="cd02966">
    <property type="entry name" value="TlpA_like_family"/>
    <property type="match status" value="1"/>
</dbReference>
<accession>A0ABY5DMZ9</accession>
<reference evidence="2 3" key="1">
    <citation type="journal article" date="2022" name="Nat. Microbiol.">
        <title>The microbiome of a bacterivorous marine choanoflagellate contains a resource-demanding obligate bacterial associate.</title>
        <authorList>
            <person name="Needham D.M."/>
            <person name="Poirier C."/>
            <person name="Bachy C."/>
            <person name="George E.E."/>
            <person name="Wilken S."/>
            <person name="Yung C.C.M."/>
            <person name="Limardo A.J."/>
            <person name="Morando M."/>
            <person name="Sudek L."/>
            <person name="Malmstrom R.R."/>
            <person name="Keeling P.J."/>
            <person name="Santoro A.E."/>
            <person name="Worden A.Z."/>
        </authorList>
    </citation>
    <scope>NUCLEOTIDE SEQUENCE [LARGE SCALE GENOMIC DNA]</scope>
    <source>
        <strain evidence="2 3">Comchoano-1</strain>
    </source>
</reference>
<dbReference type="EMBL" id="CP092900">
    <property type="protein sequence ID" value="UTC24925.1"/>
    <property type="molecule type" value="Genomic_DNA"/>
</dbReference>
<dbReference type="SUPFAM" id="SSF52833">
    <property type="entry name" value="Thioredoxin-like"/>
    <property type="match status" value="1"/>
</dbReference>
<dbReference type="InterPro" id="IPR013740">
    <property type="entry name" value="Redoxin"/>
</dbReference>